<dbReference type="Pfam" id="PF01545">
    <property type="entry name" value="Cation_efflux"/>
    <property type="match status" value="1"/>
</dbReference>
<evidence type="ECO:0000256" key="4">
    <source>
        <dbReference type="ARBA" id="ARBA00023136"/>
    </source>
</evidence>
<gene>
    <name evidence="7" type="ORF">SPIL2461_LOCUS18173</name>
</gene>
<evidence type="ECO:0000259" key="6">
    <source>
        <dbReference type="Pfam" id="PF01545"/>
    </source>
</evidence>
<dbReference type="GO" id="GO:0008324">
    <property type="term" value="F:monoatomic cation transmembrane transporter activity"/>
    <property type="evidence" value="ECO:0007669"/>
    <property type="project" value="InterPro"/>
</dbReference>
<evidence type="ECO:0000256" key="1">
    <source>
        <dbReference type="ARBA" id="ARBA00004141"/>
    </source>
</evidence>
<evidence type="ECO:0000256" key="2">
    <source>
        <dbReference type="ARBA" id="ARBA00022692"/>
    </source>
</evidence>
<dbReference type="GO" id="GO:0016020">
    <property type="term" value="C:membrane"/>
    <property type="evidence" value="ECO:0007669"/>
    <property type="project" value="UniProtKB-SubCell"/>
</dbReference>
<evidence type="ECO:0000256" key="5">
    <source>
        <dbReference type="SAM" id="Phobius"/>
    </source>
</evidence>
<feature type="transmembrane region" description="Helical" evidence="5">
    <location>
        <begin position="94"/>
        <end position="116"/>
    </location>
</feature>
<organism evidence="7 8">
    <name type="scientific">Symbiodinium pilosum</name>
    <name type="common">Dinoflagellate</name>
    <dbReference type="NCBI Taxonomy" id="2952"/>
    <lineage>
        <taxon>Eukaryota</taxon>
        <taxon>Sar</taxon>
        <taxon>Alveolata</taxon>
        <taxon>Dinophyceae</taxon>
        <taxon>Suessiales</taxon>
        <taxon>Symbiodiniaceae</taxon>
        <taxon>Symbiodinium</taxon>
    </lineage>
</organism>
<evidence type="ECO:0000256" key="3">
    <source>
        <dbReference type="ARBA" id="ARBA00022989"/>
    </source>
</evidence>
<keyword evidence="8" id="KW-1185">Reference proteome</keyword>
<accession>A0A812W9G0</accession>
<dbReference type="Proteomes" id="UP000649617">
    <property type="component" value="Unassembled WGS sequence"/>
</dbReference>
<reference evidence="7" key="1">
    <citation type="submission" date="2021-02" db="EMBL/GenBank/DDBJ databases">
        <authorList>
            <person name="Dougan E. K."/>
            <person name="Rhodes N."/>
            <person name="Thang M."/>
            <person name="Chan C."/>
        </authorList>
    </citation>
    <scope>NUCLEOTIDE SEQUENCE</scope>
</reference>
<proteinExistence type="predicted"/>
<feature type="transmembrane region" description="Helical" evidence="5">
    <location>
        <begin position="253"/>
        <end position="274"/>
    </location>
</feature>
<protein>
    <recommendedName>
        <fullName evidence="6">Cation efflux protein transmembrane domain-containing protein</fullName>
    </recommendedName>
</protein>
<dbReference type="Gene3D" id="1.20.1510.10">
    <property type="entry name" value="Cation efflux protein transmembrane domain"/>
    <property type="match status" value="1"/>
</dbReference>
<dbReference type="InterPro" id="IPR058533">
    <property type="entry name" value="Cation_efflux_TM"/>
</dbReference>
<comment type="caution">
    <text evidence="7">The sequence shown here is derived from an EMBL/GenBank/DDBJ whole genome shotgun (WGS) entry which is preliminary data.</text>
</comment>
<feature type="transmembrane region" description="Helical" evidence="5">
    <location>
        <begin position="69"/>
        <end position="88"/>
    </location>
</feature>
<dbReference type="AlphaFoldDB" id="A0A812W9G0"/>
<name>A0A812W9G0_SYMPI</name>
<dbReference type="SUPFAM" id="SSF161111">
    <property type="entry name" value="Cation efflux protein transmembrane domain-like"/>
    <property type="match status" value="1"/>
</dbReference>
<keyword evidence="4 5" id="KW-0472">Membrane</keyword>
<keyword evidence="3 5" id="KW-1133">Transmembrane helix</keyword>
<evidence type="ECO:0000313" key="8">
    <source>
        <dbReference type="Proteomes" id="UP000649617"/>
    </source>
</evidence>
<sequence length="292" mass="31775">MATLFSKDIVEKVETSESEATSSEDEAEVADVDLAVSYRGEGMRQLTQPLVYEPPLVTKESWLTPNIKALILTSFLFTTITVVQVFAAKIANSLALLMDCISMGVDALTYMGNIFVECRKRDGSPHEGSQIIVCAISLGCLLYFTWDESRESMATIAACRGTSAAEEPDDVNGYITLAFGIGGVIFDILSLWAFYHSNRTWFSNVGKQGGGRSVNMFTALLHVMADFLRSTSTVVMSMLILAGGFDSTCLDAYTSMLIGASIVAGALFGILNWAKLVRQWCKKMAAQPKSLM</sequence>
<dbReference type="InterPro" id="IPR027469">
    <property type="entry name" value="Cation_efflux_TMD_sf"/>
</dbReference>
<feature type="transmembrane region" description="Helical" evidence="5">
    <location>
        <begin position="174"/>
        <end position="195"/>
    </location>
</feature>
<feature type="transmembrane region" description="Helical" evidence="5">
    <location>
        <begin position="216"/>
        <end position="241"/>
    </location>
</feature>
<comment type="subcellular location">
    <subcellularLocation>
        <location evidence="1">Membrane</location>
        <topology evidence="1">Multi-pass membrane protein</topology>
    </subcellularLocation>
</comment>
<feature type="domain" description="Cation efflux protein transmembrane" evidence="6">
    <location>
        <begin position="72"/>
        <end position="267"/>
    </location>
</feature>
<evidence type="ECO:0000313" key="7">
    <source>
        <dbReference type="EMBL" id="CAE7665089.1"/>
    </source>
</evidence>
<dbReference type="OrthoDB" id="410281at2759"/>
<keyword evidence="2 5" id="KW-0812">Transmembrane</keyword>
<feature type="transmembrane region" description="Helical" evidence="5">
    <location>
        <begin position="128"/>
        <end position="146"/>
    </location>
</feature>
<dbReference type="EMBL" id="CAJNIZ010043640">
    <property type="protein sequence ID" value="CAE7665089.1"/>
    <property type="molecule type" value="Genomic_DNA"/>
</dbReference>